<dbReference type="Proteomes" id="UP000232323">
    <property type="component" value="Unassembled WGS sequence"/>
</dbReference>
<evidence type="ECO:0000256" key="8">
    <source>
        <dbReference type="ARBA" id="ARBA00048679"/>
    </source>
</evidence>
<dbReference type="InterPro" id="IPR011009">
    <property type="entry name" value="Kinase-like_dom_sf"/>
</dbReference>
<dbReference type="GO" id="GO:0035556">
    <property type="term" value="P:intracellular signal transduction"/>
    <property type="evidence" value="ECO:0007669"/>
    <property type="project" value="TreeGrafter"/>
</dbReference>
<evidence type="ECO:0000256" key="3">
    <source>
        <dbReference type="ARBA" id="ARBA00022679"/>
    </source>
</evidence>
<keyword evidence="3" id="KW-0808">Transferase</keyword>
<dbReference type="PROSITE" id="PS50011">
    <property type="entry name" value="PROTEIN_KINASE_DOM"/>
    <property type="match status" value="1"/>
</dbReference>
<dbReference type="GO" id="GO:0004674">
    <property type="term" value="F:protein serine/threonine kinase activity"/>
    <property type="evidence" value="ECO:0007669"/>
    <property type="project" value="UniProtKB-KW"/>
</dbReference>
<dbReference type="AlphaFoldDB" id="A0A250XMH5"/>
<dbReference type="SMART" id="SM00220">
    <property type="entry name" value="S_TKc"/>
    <property type="match status" value="1"/>
</dbReference>
<gene>
    <name evidence="10" type="ORF">CEUSTIGMA_g11699.t1</name>
</gene>
<comment type="caution">
    <text evidence="10">The sequence shown here is derived from an EMBL/GenBank/DDBJ whole genome shotgun (WGS) entry which is preliminary data.</text>
</comment>
<sequence length="484" mass="53528">MLSTVVEKMQVFVAPDFATDAEEAETIISDFKFIATLGKGSIGSVDLYQHPFTSKKCVIKSMNITSNEVFQRAQKEVVVIQALNNQYSSFLKYQAALIDNATDGISAKSYSGPLKDQLSANSIQSYNINPTNECDRPSHPCVRIVMDYVPCISLMDAVRATKGLPEVVVRCIIRQLVVALDILHGLGYAYIDLKPENAVIALREEQEPSLKAYRDLLMLDKSKSSPLHQARCEAVRGLLPSCCSHIDKNKKSSGLQSEDKGCDMGREQPADAGLKVYLLDFDLCQPLKRSPMLYPGSITTQGQLQAPSSDVNILAAPGSVTAAYPPAAAARSSPLVRDCDPESKQSLESSGRYLIPAAAGLQSSPSPEAHPKFWGTPDYVSPEVIQHGEEAYDRSCDWWSVGILTYECLFGYPPFQAPSLERTFYNITMRTPHFPEEPLSAISHHCRNFIRSALRQRLDVRLGCRRGVRDLLDHPFLKNNRHGS</sequence>
<name>A0A250XMH5_9CHLO</name>
<dbReference type="GO" id="GO:0005524">
    <property type="term" value="F:ATP binding"/>
    <property type="evidence" value="ECO:0007669"/>
    <property type="project" value="UniProtKB-KW"/>
</dbReference>
<evidence type="ECO:0000259" key="9">
    <source>
        <dbReference type="PROSITE" id="PS50011"/>
    </source>
</evidence>
<reference evidence="10 11" key="1">
    <citation type="submission" date="2017-08" db="EMBL/GenBank/DDBJ databases">
        <title>Acidophilic green algal genome provides insights into adaptation to an acidic environment.</title>
        <authorList>
            <person name="Hirooka S."/>
            <person name="Hirose Y."/>
            <person name="Kanesaki Y."/>
            <person name="Higuchi S."/>
            <person name="Fujiwara T."/>
            <person name="Onuma R."/>
            <person name="Era A."/>
            <person name="Ohbayashi R."/>
            <person name="Uzuka A."/>
            <person name="Nozaki H."/>
            <person name="Yoshikawa H."/>
            <person name="Miyagishima S.Y."/>
        </authorList>
    </citation>
    <scope>NUCLEOTIDE SEQUENCE [LARGE SCALE GENOMIC DNA]</scope>
    <source>
        <strain evidence="10 11">NIES-2499</strain>
    </source>
</reference>
<accession>A0A250XMH5</accession>
<proteinExistence type="predicted"/>
<evidence type="ECO:0000313" key="11">
    <source>
        <dbReference type="Proteomes" id="UP000232323"/>
    </source>
</evidence>
<keyword evidence="11" id="KW-1185">Reference proteome</keyword>
<dbReference type="Gene3D" id="1.10.510.10">
    <property type="entry name" value="Transferase(Phosphotransferase) domain 1"/>
    <property type="match status" value="2"/>
</dbReference>
<dbReference type="EC" id="2.7.11.1" evidence="1"/>
<dbReference type="Gene3D" id="3.30.200.20">
    <property type="entry name" value="Phosphorylase Kinase, domain 1"/>
    <property type="match status" value="1"/>
</dbReference>
<dbReference type="Pfam" id="PF00069">
    <property type="entry name" value="Pkinase"/>
    <property type="match status" value="2"/>
</dbReference>
<evidence type="ECO:0000256" key="7">
    <source>
        <dbReference type="ARBA" id="ARBA00047899"/>
    </source>
</evidence>
<keyword evidence="6" id="KW-0067">ATP-binding</keyword>
<keyword evidence="4" id="KW-0547">Nucleotide-binding</keyword>
<evidence type="ECO:0000256" key="4">
    <source>
        <dbReference type="ARBA" id="ARBA00022741"/>
    </source>
</evidence>
<dbReference type="EMBL" id="BEGY01000121">
    <property type="protein sequence ID" value="GAX84277.1"/>
    <property type="molecule type" value="Genomic_DNA"/>
</dbReference>
<keyword evidence="5" id="KW-0418">Kinase</keyword>
<dbReference type="PANTHER" id="PTHR24356:SF1">
    <property type="entry name" value="SERINE_THREONINE-PROTEIN KINASE GREATWALL"/>
    <property type="match status" value="1"/>
</dbReference>
<feature type="domain" description="Protein kinase" evidence="9">
    <location>
        <begin position="31"/>
        <end position="477"/>
    </location>
</feature>
<dbReference type="OrthoDB" id="432483at2759"/>
<dbReference type="InterPro" id="IPR000719">
    <property type="entry name" value="Prot_kinase_dom"/>
</dbReference>
<comment type="catalytic activity">
    <reaction evidence="7">
        <text>L-threonyl-[protein] + ATP = O-phospho-L-threonyl-[protein] + ADP + H(+)</text>
        <dbReference type="Rhea" id="RHEA:46608"/>
        <dbReference type="Rhea" id="RHEA-COMP:11060"/>
        <dbReference type="Rhea" id="RHEA-COMP:11605"/>
        <dbReference type="ChEBI" id="CHEBI:15378"/>
        <dbReference type="ChEBI" id="CHEBI:30013"/>
        <dbReference type="ChEBI" id="CHEBI:30616"/>
        <dbReference type="ChEBI" id="CHEBI:61977"/>
        <dbReference type="ChEBI" id="CHEBI:456216"/>
        <dbReference type="EC" id="2.7.11.1"/>
    </reaction>
</comment>
<keyword evidence="2" id="KW-0723">Serine/threonine-protein kinase</keyword>
<dbReference type="PANTHER" id="PTHR24356">
    <property type="entry name" value="SERINE/THREONINE-PROTEIN KINASE"/>
    <property type="match status" value="1"/>
</dbReference>
<protein>
    <recommendedName>
        <fullName evidence="1">non-specific serine/threonine protein kinase</fullName>
        <ecNumber evidence="1">2.7.11.1</ecNumber>
    </recommendedName>
</protein>
<evidence type="ECO:0000256" key="5">
    <source>
        <dbReference type="ARBA" id="ARBA00022777"/>
    </source>
</evidence>
<evidence type="ECO:0000256" key="6">
    <source>
        <dbReference type="ARBA" id="ARBA00022840"/>
    </source>
</evidence>
<evidence type="ECO:0000256" key="2">
    <source>
        <dbReference type="ARBA" id="ARBA00022527"/>
    </source>
</evidence>
<evidence type="ECO:0000313" key="10">
    <source>
        <dbReference type="EMBL" id="GAX84277.1"/>
    </source>
</evidence>
<evidence type="ECO:0000256" key="1">
    <source>
        <dbReference type="ARBA" id="ARBA00012513"/>
    </source>
</evidence>
<organism evidence="10 11">
    <name type="scientific">Chlamydomonas eustigma</name>
    <dbReference type="NCBI Taxonomy" id="1157962"/>
    <lineage>
        <taxon>Eukaryota</taxon>
        <taxon>Viridiplantae</taxon>
        <taxon>Chlorophyta</taxon>
        <taxon>core chlorophytes</taxon>
        <taxon>Chlorophyceae</taxon>
        <taxon>CS clade</taxon>
        <taxon>Chlamydomonadales</taxon>
        <taxon>Chlamydomonadaceae</taxon>
        <taxon>Chlamydomonas</taxon>
    </lineage>
</organism>
<comment type="catalytic activity">
    <reaction evidence="8">
        <text>L-seryl-[protein] + ATP = O-phospho-L-seryl-[protein] + ADP + H(+)</text>
        <dbReference type="Rhea" id="RHEA:17989"/>
        <dbReference type="Rhea" id="RHEA-COMP:9863"/>
        <dbReference type="Rhea" id="RHEA-COMP:11604"/>
        <dbReference type="ChEBI" id="CHEBI:15378"/>
        <dbReference type="ChEBI" id="CHEBI:29999"/>
        <dbReference type="ChEBI" id="CHEBI:30616"/>
        <dbReference type="ChEBI" id="CHEBI:83421"/>
        <dbReference type="ChEBI" id="CHEBI:456216"/>
        <dbReference type="EC" id="2.7.11.1"/>
    </reaction>
</comment>
<dbReference type="SUPFAM" id="SSF56112">
    <property type="entry name" value="Protein kinase-like (PK-like)"/>
    <property type="match status" value="1"/>
</dbReference>
<dbReference type="InterPro" id="IPR050236">
    <property type="entry name" value="Ser_Thr_kinase_AGC"/>
</dbReference>